<dbReference type="GO" id="GO:0005524">
    <property type="term" value="F:ATP binding"/>
    <property type="evidence" value="ECO:0007669"/>
    <property type="project" value="UniProtKB-UniRule"/>
</dbReference>
<evidence type="ECO:0000256" key="10">
    <source>
        <dbReference type="ARBA" id="ARBA00051680"/>
    </source>
</evidence>
<feature type="region of interest" description="Disordered" evidence="12">
    <location>
        <begin position="28"/>
        <end position="66"/>
    </location>
</feature>
<dbReference type="InterPro" id="IPR008271">
    <property type="entry name" value="Ser/Thr_kinase_AS"/>
</dbReference>
<feature type="compositionally biased region" description="Polar residues" evidence="12">
    <location>
        <begin position="229"/>
        <end position="240"/>
    </location>
</feature>
<dbReference type="CDD" id="cd14210">
    <property type="entry name" value="PKc_DYRK"/>
    <property type="match status" value="1"/>
</dbReference>
<dbReference type="VEuPathDB" id="GiardiaDB:GL50803_0017417"/>
<dbReference type="AlphaFoldDB" id="V6TFQ2"/>
<dbReference type="SUPFAM" id="SSF56112">
    <property type="entry name" value="Protein kinase-like (PK-like)"/>
    <property type="match status" value="1"/>
</dbReference>
<gene>
    <name evidence="14" type="ORF">DHA2_17417</name>
</gene>
<dbReference type="Proteomes" id="UP000018320">
    <property type="component" value="Unassembled WGS sequence"/>
</dbReference>
<evidence type="ECO:0000313" key="15">
    <source>
        <dbReference type="Proteomes" id="UP000018320"/>
    </source>
</evidence>
<dbReference type="EC" id="2.7.12.1" evidence="2"/>
<dbReference type="PROSITE" id="PS00107">
    <property type="entry name" value="PROTEIN_KINASE_ATP"/>
    <property type="match status" value="1"/>
</dbReference>
<keyword evidence="4" id="KW-0808">Transferase</keyword>
<feature type="compositionally biased region" description="Polar residues" evidence="12">
    <location>
        <begin position="105"/>
        <end position="142"/>
    </location>
</feature>
<dbReference type="Gene3D" id="3.30.10.30">
    <property type="entry name" value="DYRK"/>
    <property type="match status" value="1"/>
</dbReference>
<dbReference type="Pfam" id="PF00069">
    <property type="entry name" value="Pkinase"/>
    <property type="match status" value="1"/>
</dbReference>
<evidence type="ECO:0000256" key="9">
    <source>
        <dbReference type="ARBA" id="ARBA00049308"/>
    </source>
</evidence>
<keyword evidence="7 11" id="KW-0067">ATP-binding</keyword>
<comment type="catalytic activity">
    <reaction evidence="10">
        <text>L-tyrosyl-[protein] + ATP = O-phospho-L-tyrosyl-[protein] + ADP + H(+)</text>
        <dbReference type="Rhea" id="RHEA:10596"/>
        <dbReference type="Rhea" id="RHEA-COMP:10136"/>
        <dbReference type="Rhea" id="RHEA-COMP:20101"/>
        <dbReference type="ChEBI" id="CHEBI:15378"/>
        <dbReference type="ChEBI" id="CHEBI:30616"/>
        <dbReference type="ChEBI" id="CHEBI:46858"/>
        <dbReference type="ChEBI" id="CHEBI:61978"/>
        <dbReference type="ChEBI" id="CHEBI:456216"/>
        <dbReference type="EC" id="2.7.12.1"/>
    </reaction>
</comment>
<dbReference type="InterPro" id="IPR042521">
    <property type="entry name" value="DYRK"/>
</dbReference>
<proteinExistence type="inferred from homology"/>
<dbReference type="EMBL" id="AHGT01000032">
    <property type="protein sequence ID" value="ESU37172.1"/>
    <property type="molecule type" value="Genomic_DNA"/>
</dbReference>
<dbReference type="InterPro" id="IPR000719">
    <property type="entry name" value="Prot_kinase_dom"/>
</dbReference>
<reference evidence="15" key="1">
    <citation type="submission" date="2012-02" db="EMBL/GenBank/DDBJ databases">
        <title>Genome sequencing of Giardia lamblia Genotypes A2 and B isolates (DH and GS) and comparative analysis with the genomes of Genotypes A1 and E (WB and Pig).</title>
        <authorList>
            <person name="Adam R."/>
            <person name="Dahlstrom E."/>
            <person name="Martens C."/>
            <person name="Bruno D."/>
            <person name="Barbian K."/>
            <person name="Porcella S.F."/>
            <person name="Nash T."/>
        </authorList>
    </citation>
    <scope>NUCLEOTIDE SEQUENCE</scope>
    <source>
        <strain evidence="15">DH</strain>
    </source>
</reference>
<dbReference type="SMART" id="SM00220">
    <property type="entry name" value="S_TKc"/>
    <property type="match status" value="1"/>
</dbReference>
<dbReference type="InterPro" id="IPR050494">
    <property type="entry name" value="Ser_Thr_dual-spec_kinase"/>
</dbReference>
<dbReference type="PANTHER" id="PTHR24058">
    <property type="entry name" value="DUAL SPECIFICITY PROTEIN KINASE"/>
    <property type="match status" value="1"/>
</dbReference>
<reference evidence="14 15" key="2">
    <citation type="journal article" date="2013" name="Genome Biol. Evol.">
        <title>Genome sequencing of Giardia lamblia genotypes A2 and B isolates (DH and GS) and comparative analysis with the genomes of genotypes A1 and E (WB and Pig).</title>
        <authorList>
            <person name="Adam R.D."/>
            <person name="Dahlstrom E.W."/>
            <person name="Martens C.A."/>
            <person name="Bruno D.P."/>
            <person name="Barbian K.D."/>
            <person name="Ricklefs S.M."/>
            <person name="Hernandez M.M."/>
            <person name="Narla N.P."/>
            <person name="Patel R.B."/>
            <person name="Porcella S.F."/>
            <person name="Nash T.E."/>
        </authorList>
    </citation>
    <scope>NUCLEOTIDE SEQUENCE [LARGE SCALE GENOMIC DNA]</scope>
    <source>
        <strain evidence="14 15">DH</strain>
    </source>
</reference>
<evidence type="ECO:0000256" key="5">
    <source>
        <dbReference type="ARBA" id="ARBA00022741"/>
    </source>
</evidence>
<accession>V6TFQ2</accession>
<protein>
    <recommendedName>
        <fullName evidence="2">dual-specificity kinase</fullName>
        <ecNumber evidence="2">2.7.12.1</ecNumber>
    </recommendedName>
</protein>
<feature type="compositionally biased region" description="Low complexity" evidence="12">
    <location>
        <begin position="173"/>
        <end position="206"/>
    </location>
</feature>
<comment type="similarity">
    <text evidence="1">Belongs to the protein kinase superfamily. CMGC Ser/Thr protein kinase family. MNB/DYRK subfamily.</text>
</comment>
<comment type="catalytic activity">
    <reaction evidence="8">
        <text>L-seryl-[protein] + ATP = O-phospho-L-seryl-[protein] + ADP + H(+)</text>
        <dbReference type="Rhea" id="RHEA:17989"/>
        <dbReference type="Rhea" id="RHEA-COMP:9863"/>
        <dbReference type="Rhea" id="RHEA-COMP:11604"/>
        <dbReference type="ChEBI" id="CHEBI:15378"/>
        <dbReference type="ChEBI" id="CHEBI:29999"/>
        <dbReference type="ChEBI" id="CHEBI:30616"/>
        <dbReference type="ChEBI" id="CHEBI:83421"/>
        <dbReference type="ChEBI" id="CHEBI:456216"/>
        <dbReference type="EC" id="2.7.12.1"/>
    </reaction>
</comment>
<sequence length="695" mass="76537">MFAPGNSARAQRQVIPGDHFGLVITSGRSVSKGRDQASDAPPPPPARSAAVARARRPYKIGPTGTSGTNLIFAPASSIVHKAVSVPKQYKHYARDPDDKIEPFSATASKDTTSKGSSVTTQPMSSQRSKTTSVRQPKAVTQTLYQQQQEASLLHGNKLGANYAGKNQPIVYIKSKPPSTTNSRTTTPKRGASTSTRSERTASTSVSPRAVATKLSQRTPSSKGRGVVAATTTPADQNRSQLKGSAFPREITAAEVLSSHKSDLTPFEQSEIQRFAKIYYWGQQANKQYNGAINHGYDDSRGDYIGVINDHIMYRYELVSKLGSGSFGKVYKVLDHKEQQFVALKIIKNRKRFQRQGLVEVKILELLRDNDPNGDQCCVKVLSSFYFRSHLCIAFELLSINLYELLTKKDLKGLSLSLVRKFSLQLLIAFAYARKLRIIHADVKPENILLREPDKSSIKVIDWGSGAMVSETIYSYIQSRFYRAPEVILGLPYGQEIDIWSIGCVLCELYTGLPIFPGDDERDQLGKICELLGMPPNDMIFKSPRKNDFFVNIGTGMSVAGVSEGGNPIFSGNLQQLSSVNEYLQATGRGAGGSEVPGIRLRTTHKVNSKTLSGVLNAPDDFISFISLFLQWDPQRRCTPEVAMSHPWIQEGIRQINERNARPSSTAVRAVDARPDSRRVASASQRPLLPALSPKK</sequence>
<dbReference type="GO" id="GO:0004712">
    <property type="term" value="F:protein serine/threonine/tyrosine kinase activity"/>
    <property type="evidence" value="ECO:0007669"/>
    <property type="project" value="UniProtKB-EC"/>
</dbReference>
<evidence type="ECO:0000313" key="14">
    <source>
        <dbReference type="EMBL" id="ESU37172.1"/>
    </source>
</evidence>
<feature type="region of interest" description="Disordered" evidence="12">
    <location>
        <begin position="659"/>
        <end position="695"/>
    </location>
</feature>
<dbReference type="GO" id="GO:0005737">
    <property type="term" value="C:cytoplasm"/>
    <property type="evidence" value="ECO:0007669"/>
    <property type="project" value="TreeGrafter"/>
</dbReference>
<keyword evidence="5 11" id="KW-0547">Nucleotide-binding</keyword>
<feature type="domain" description="Protein kinase" evidence="13">
    <location>
        <begin position="315"/>
        <end position="648"/>
    </location>
</feature>
<organism evidence="14 15">
    <name type="scientific">Giardia intestinalis</name>
    <name type="common">Giardia lamblia</name>
    <dbReference type="NCBI Taxonomy" id="5741"/>
    <lineage>
        <taxon>Eukaryota</taxon>
        <taxon>Metamonada</taxon>
        <taxon>Diplomonadida</taxon>
        <taxon>Hexamitidae</taxon>
        <taxon>Giardiinae</taxon>
        <taxon>Giardia</taxon>
    </lineage>
</organism>
<dbReference type="InterPro" id="IPR017441">
    <property type="entry name" value="Protein_kinase_ATP_BS"/>
</dbReference>
<evidence type="ECO:0000256" key="8">
    <source>
        <dbReference type="ARBA" id="ARBA00049003"/>
    </source>
</evidence>
<evidence type="ECO:0000256" key="4">
    <source>
        <dbReference type="ARBA" id="ARBA00022679"/>
    </source>
</evidence>
<dbReference type="VEuPathDB" id="GiardiaDB:GL50581_858"/>
<dbReference type="Gene3D" id="3.30.200.20">
    <property type="entry name" value="Phosphorylase Kinase, domain 1"/>
    <property type="match status" value="1"/>
</dbReference>
<name>V6TFQ2_GIAIN</name>
<feature type="region of interest" description="Disordered" evidence="12">
    <location>
        <begin position="169"/>
        <end position="240"/>
    </location>
</feature>
<evidence type="ECO:0000256" key="2">
    <source>
        <dbReference type="ARBA" id="ARBA00013203"/>
    </source>
</evidence>
<evidence type="ECO:0000256" key="6">
    <source>
        <dbReference type="ARBA" id="ARBA00022777"/>
    </source>
</evidence>
<evidence type="ECO:0000256" key="11">
    <source>
        <dbReference type="PROSITE-ProRule" id="PRU10141"/>
    </source>
</evidence>
<dbReference type="VEuPathDB" id="GiardiaDB:DHA2_17417"/>
<evidence type="ECO:0000256" key="7">
    <source>
        <dbReference type="ARBA" id="ARBA00022840"/>
    </source>
</evidence>
<evidence type="ECO:0000256" key="12">
    <source>
        <dbReference type="SAM" id="MobiDB-lite"/>
    </source>
</evidence>
<dbReference type="PROSITE" id="PS00108">
    <property type="entry name" value="PROTEIN_KINASE_ST"/>
    <property type="match status" value="1"/>
</dbReference>
<keyword evidence="6 14" id="KW-0418">Kinase</keyword>
<dbReference type="PROSITE" id="PS50011">
    <property type="entry name" value="PROTEIN_KINASE_DOM"/>
    <property type="match status" value="1"/>
</dbReference>
<dbReference type="InterPro" id="IPR011009">
    <property type="entry name" value="Kinase-like_dom_sf"/>
</dbReference>
<comment type="catalytic activity">
    <reaction evidence="9">
        <text>L-threonyl-[protein] + ATP = O-phospho-L-threonyl-[protein] + ADP + H(+)</text>
        <dbReference type="Rhea" id="RHEA:46608"/>
        <dbReference type="Rhea" id="RHEA-COMP:11060"/>
        <dbReference type="Rhea" id="RHEA-COMP:11605"/>
        <dbReference type="ChEBI" id="CHEBI:15378"/>
        <dbReference type="ChEBI" id="CHEBI:30013"/>
        <dbReference type="ChEBI" id="CHEBI:30616"/>
        <dbReference type="ChEBI" id="CHEBI:61977"/>
        <dbReference type="ChEBI" id="CHEBI:456216"/>
        <dbReference type="EC" id="2.7.12.1"/>
    </reaction>
</comment>
<dbReference type="GO" id="GO:0005856">
    <property type="term" value="C:cytoskeleton"/>
    <property type="evidence" value="ECO:0007669"/>
    <property type="project" value="TreeGrafter"/>
</dbReference>
<feature type="binding site" evidence="11">
    <location>
        <position position="344"/>
    </location>
    <ligand>
        <name>ATP</name>
        <dbReference type="ChEBI" id="CHEBI:30616"/>
    </ligand>
</feature>
<dbReference type="GO" id="GO:0004674">
    <property type="term" value="F:protein serine/threonine kinase activity"/>
    <property type="evidence" value="ECO:0007669"/>
    <property type="project" value="UniProtKB-KW"/>
</dbReference>
<comment type="caution">
    <text evidence="14">The sequence shown here is derived from an EMBL/GenBank/DDBJ whole genome shotgun (WGS) entry which is preliminary data.</text>
</comment>
<dbReference type="VEuPathDB" id="GiardiaDB:QR46_2947"/>
<evidence type="ECO:0000256" key="3">
    <source>
        <dbReference type="ARBA" id="ARBA00022527"/>
    </source>
</evidence>
<keyword evidence="3" id="KW-0723">Serine/threonine-protein kinase</keyword>
<evidence type="ECO:0000256" key="1">
    <source>
        <dbReference type="ARBA" id="ARBA00008867"/>
    </source>
</evidence>
<evidence type="ECO:0000259" key="13">
    <source>
        <dbReference type="PROSITE" id="PS50011"/>
    </source>
</evidence>
<feature type="region of interest" description="Disordered" evidence="12">
    <location>
        <begin position="93"/>
        <end position="142"/>
    </location>
</feature>
<dbReference type="PANTHER" id="PTHR24058:SF22">
    <property type="entry name" value="DUAL SPECIFICITY TYROSINE-PHOSPHORYLATION-REGULATED KINASE 4"/>
    <property type="match status" value="1"/>
</dbReference>
<dbReference type="Gene3D" id="1.10.510.10">
    <property type="entry name" value="Transferase(Phosphotransferase) domain 1"/>
    <property type="match status" value="1"/>
</dbReference>